<dbReference type="RefSeq" id="WP_197914666.1">
    <property type="nucleotide sequence ID" value="NZ_CP065628.1"/>
</dbReference>
<proteinExistence type="predicted"/>
<dbReference type="Proteomes" id="UP000595198">
    <property type="component" value="Chromosome"/>
</dbReference>
<feature type="transmembrane region" description="Helical" evidence="1">
    <location>
        <begin position="29"/>
        <end position="46"/>
    </location>
</feature>
<dbReference type="EMBL" id="CP065628">
    <property type="protein sequence ID" value="QPR30627.1"/>
    <property type="molecule type" value="Genomic_DNA"/>
</dbReference>
<dbReference type="Proteomes" id="UP000594774">
    <property type="component" value="Chromosome"/>
</dbReference>
<evidence type="ECO:0000313" key="4">
    <source>
        <dbReference type="Proteomes" id="UP000594774"/>
    </source>
</evidence>
<dbReference type="AlphaFoldDB" id="A0AB37GEK7"/>
<evidence type="ECO:0000313" key="2">
    <source>
        <dbReference type="EMBL" id="QPR30627.1"/>
    </source>
</evidence>
<name>A0AB37GEK7_CORAY</name>
<sequence>MNSMSYLQPQPQNPIELRKNAVRKYSRNAVVWAGSGVVGGAVLGLLAESMSLFLILAVVGLVGSFLNWQKVQRIVNYKDPQ</sequence>
<evidence type="ECO:0000256" key="1">
    <source>
        <dbReference type="SAM" id="Phobius"/>
    </source>
</evidence>
<keyword evidence="1" id="KW-0812">Transmembrane</keyword>
<reference evidence="4 5" key="1">
    <citation type="submission" date="2020-12" db="EMBL/GenBank/DDBJ databases">
        <title>FDA dAtabase for Regulatory Grade micrObial Sequences (FDA-ARGOS): Supporting development and validation of Infectious Disease Dx tests.</title>
        <authorList>
            <person name="Sproer C."/>
            <person name="Gronow S."/>
            <person name="Severitt S."/>
            <person name="Schroder I."/>
            <person name="Tallon L."/>
            <person name="Sadzewicz L."/>
            <person name="Zhao X."/>
            <person name="Boylan J."/>
            <person name="Ott S."/>
            <person name="Bowen H."/>
            <person name="Vavikolanu K."/>
            <person name="Mehta A."/>
            <person name="Aluvathingal J."/>
            <person name="Nadendla S."/>
            <person name="Lowell S."/>
            <person name="Myers T."/>
            <person name="Yan Y."/>
            <person name="Sichtig H."/>
        </authorList>
    </citation>
    <scope>NUCLEOTIDE SEQUENCE [LARGE SCALE GENOMIC DNA]</scope>
    <source>
        <strain evidence="2 4">FDAARGOS_938</strain>
        <strain evidence="3 5">FDAARGOS_991</strain>
    </source>
</reference>
<evidence type="ECO:0000313" key="3">
    <source>
        <dbReference type="EMBL" id="QQB82462.1"/>
    </source>
</evidence>
<protein>
    <recommendedName>
        <fullName evidence="6">Secreted protein</fullName>
    </recommendedName>
</protein>
<organism evidence="2 4">
    <name type="scientific">Corynebacterium amycolatum</name>
    <dbReference type="NCBI Taxonomy" id="43765"/>
    <lineage>
        <taxon>Bacteria</taxon>
        <taxon>Bacillati</taxon>
        <taxon>Actinomycetota</taxon>
        <taxon>Actinomycetes</taxon>
        <taxon>Mycobacteriales</taxon>
        <taxon>Corynebacteriaceae</taxon>
        <taxon>Corynebacterium</taxon>
    </lineage>
</organism>
<evidence type="ECO:0000313" key="5">
    <source>
        <dbReference type="Proteomes" id="UP000595198"/>
    </source>
</evidence>
<keyword evidence="5" id="KW-1185">Reference proteome</keyword>
<feature type="transmembrane region" description="Helical" evidence="1">
    <location>
        <begin position="52"/>
        <end position="68"/>
    </location>
</feature>
<evidence type="ECO:0008006" key="6">
    <source>
        <dbReference type="Google" id="ProtNLM"/>
    </source>
</evidence>
<keyword evidence="1" id="KW-0472">Membrane</keyword>
<dbReference type="EMBL" id="CP066023">
    <property type="protein sequence ID" value="QQB82462.1"/>
    <property type="molecule type" value="Genomic_DNA"/>
</dbReference>
<keyword evidence="1" id="KW-1133">Transmembrane helix</keyword>
<accession>A0AB37GEK7</accession>
<gene>
    <name evidence="2" type="ORF">I6G95_10630</name>
    <name evidence="3" type="ORF">I6H48_11190</name>
</gene>